<accession>A0A8T2LUM6</accession>
<evidence type="ECO:0000256" key="7">
    <source>
        <dbReference type="ARBA" id="ARBA00023163"/>
    </source>
</evidence>
<dbReference type="AlphaFoldDB" id="A0A8T2LUM6"/>
<comment type="caution">
    <text evidence="11">The sequence shown here is derived from an EMBL/GenBank/DDBJ whole genome shotgun (WGS) entry which is preliminary data.</text>
</comment>
<evidence type="ECO:0000256" key="3">
    <source>
        <dbReference type="ARBA" id="ARBA00022782"/>
    </source>
</evidence>
<dbReference type="GO" id="GO:0048909">
    <property type="term" value="P:anterior lateral line nerve development"/>
    <property type="evidence" value="ECO:0007669"/>
    <property type="project" value="Ensembl"/>
</dbReference>
<keyword evidence="5" id="KW-0805">Transcription regulation</keyword>
<evidence type="ECO:0000313" key="11">
    <source>
        <dbReference type="EMBL" id="KAG9272521.1"/>
    </source>
</evidence>
<evidence type="ECO:0000256" key="6">
    <source>
        <dbReference type="ARBA" id="ARBA00023125"/>
    </source>
</evidence>
<dbReference type="EMBL" id="JAICCE010000010">
    <property type="protein sequence ID" value="KAG9272521.1"/>
    <property type="molecule type" value="Genomic_DNA"/>
</dbReference>
<feature type="region of interest" description="Disordered" evidence="9">
    <location>
        <begin position="134"/>
        <end position="174"/>
    </location>
</feature>
<dbReference type="SUPFAM" id="SSF47459">
    <property type="entry name" value="HLH, helix-loop-helix DNA-binding domain"/>
    <property type="match status" value="1"/>
</dbReference>
<evidence type="ECO:0000256" key="5">
    <source>
        <dbReference type="ARBA" id="ARBA00023015"/>
    </source>
</evidence>
<evidence type="ECO:0000256" key="2">
    <source>
        <dbReference type="ARBA" id="ARBA00022473"/>
    </source>
</evidence>
<dbReference type="InterPro" id="IPR011598">
    <property type="entry name" value="bHLH_dom"/>
</dbReference>
<dbReference type="PANTHER" id="PTHR19290:SF171">
    <property type="entry name" value="NEUROGENIN-2"/>
    <property type="match status" value="1"/>
</dbReference>
<evidence type="ECO:0000259" key="10">
    <source>
        <dbReference type="PROSITE" id="PS50888"/>
    </source>
</evidence>
<dbReference type="GO" id="GO:0021772">
    <property type="term" value="P:olfactory bulb development"/>
    <property type="evidence" value="ECO:0007669"/>
    <property type="project" value="Ensembl"/>
</dbReference>
<feature type="domain" description="BHLH" evidence="10">
    <location>
        <begin position="72"/>
        <end position="124"/>
    </location>
</feature>
<dbReference type="GO" id="GO:0048918">
    <property type="term" value="P:posterior lateral line nerve development"/>
    <property type="evidence" value="ECO:0007669"/>
    <property type="project" value="Ensembl"/>
</dbReference>
<dbReference type="GO" id="GO:0000981">
    <property type="term" value="F:DNA-binding transcription factor activity, RNA polymerase II-specific"/>
    <property type="evidence" value="ECO:0007669"/>
    <property type="project" value="TreeGrafter"/>
</dbReference>
<proteinExistence type="predicted"/>
<name>A0A8T2LUM6_ASTMX</name>
<dbReference type="GO" id="GO:0007413">
    <property type="term" value="P:axonal fasciculation"/>
    <property type="evidence" value="ECO:0007669"/>
    <property type="project" value="Ensembl"/>
</dbReference>
<keyword evidence="6" id="KW-0238">DNA-binding</keyword>
<dbReference type="GO" id="GO:0050768">
    <property type="term" value="P:negative regulation of neurogenesis"/>
    <property type="evidence" value="ECO:0007669"/>
    <property type="project" value="Ensembl"/>
</dbReference>
<keyword evidence="8" id="KW-0539">Nucleus</keyword>
<dbReference type="Proteomes" id="UP000752171">
    <property type="component" value="Unassembled WGS sequence"/>
</dbReference>
<reference evidence="11 12" key="1">
    <citation type="submission" date="2021-07" db="EMBL/GenBank/DDBJ databases">
        <authorList>
            <person name="Imarazene B."/>
            <person name="Zahm M."/>
            <person name="Klopp C."/>
            <person name="Cabau C."/>
            <person name="Beille S."/>
            <person name="Jouanno E."/>
            <person name="Castinel A."/>
            <person name="Lluch J."/>
            <person name="Gil L."/>
            <person name="Kuchtly C."/>
            <person name="Lopez Roques C."/>
            <person name="Donnadieu C."/>
            <person name="Parrinello H."/>
            <person name="Journot L."/>
            <person name="Du K."/>
            <person name="Schartl M."/>
            <person name="Retaux S."/>
            <person name="Guiguen Y."/>
        </authorList>
    </citation>
    <scope>NUCLEOTIDE SEQUENCE [LARGE SCALE GENOMIC DNA]</scope>
    <source>
        <strain evidence="11">Pach_M1</strain>
        <tissue evidence="11">Testis</tissue>
    </source>
</reference>
<sequence>MDSVFSDVDSSSCDYSFTGTDDEDSRDASPAHEHALLHQEPQDQEQQEPLQKKRRRGPRARTDPTMHVAKKSRRLKANDRERNRMHNLNGALDALRSVLPALPDDTKLTKIETLRFAHNYIWALSETIRIHDRARTAPPPSPGSDACSWASSACSSASSPSYSTSEPGSPATPEDYGFVQADVVYSYRPTFLPYDSY</sequence>
<protein>
    <submittedName>
        <fullName evidence="11">Neurogenin-1</fullName>
    </submittedName>
</protein>
<feature type="compositionally biased region" description="Low complexity" evidence="9">
    <location>
        <begin position="1"/>
        <end position="17"/>
    </location>
</feature>
<evidence type="ECO:0000313" key="12">
    <source>
        <dbReference type="Proteomes" id="UP000752171"/>
    </source>
</evidence>
<keyword evidence="7" id="KW-0804">Transcription</keyword>
<dbReference type="GO" id="GO:0048884">
    <property type="term" value="P:neuromast development"/>
    <property type="evidence" value="ECO:0007669"/>
    <property type="project" value="Ensembl"/>
</dbReference>
<comment type="subunit">
    <text evidence="1">Efficient DNA binding requires dimerization with another bHLH protein.</text>
</comment>
<feature type="compositionally biased region" description="Basic and acidic residues" evidence="9">
    <location>
        <begin position="26"/>
        <end position="41"/>
    </location>
</feature>
<keyword evidence="3" id="KW-0221">Differentiation</keyword>
<dbReference type="GO" id="GO:0005634">
    <property type="term" value="C:nucleus"/>
    <property type="evidence" value="ECO:0007669"/>
    <property type="project" value="TreeGrafter"/>
</dbReference>
<feature type="compositionally biased region" description="Low complexity" evidence="9">
    <location>
        <begin position="144"/>
        <end position="169"/>
    </location>
</feature>
<keyword evidence="2" id="KW-0217">Developmental protein</keyword>
<dbReference type="GO" id="GO:0031103">
    <property type="term" value="P:axon regeneration"/>
    <property type="evidence" value="ECO:0007669"/>
    <property type="project" value="Ensembl"/>
</dbReference>
<dbReference type="GO" id="GO:0045944">
    <property type="term" value="P:positive regulation of transcription by RNA polymerase II"/>
    <property type="evidence" value="ECO:0007669"/>
    <property type="project" value="TreeGrafter"/>
</dbReference>
<organism evidence="11 12">
    <name type="scientific">Astyanax mexicanus</name>
    <name type="common">Blind cave fish</name>
    <name type="synonym">Astyanax fasciatus mexicanus</name>
    <dbReference type="NCBI Taxonomy" id="7994"/>
    <lineage>
        <taxon>Eukaryota</taxon>
        <taxon>Metazoa</taxon>
        <taxon>Chordata</taxon>
        <taxon>Craniata</taxon>
        <taxon>Vertebrata</taxon>
        <taxon>Euteleostomi</taxon>
        <taxon>Actinopterygii</taxon>
        <taxon>Neopterygii</taxon>
        <taxon>Teleostei</taxon>
        <taxon>Ostariophysi</taxon>
        <taxon>Characiformes</taxon>
        <taxon>Characoidei</taxon>
        <taxon>Acestrorhamphidae</taxon>
        <taxon>Acestrorhamphinae</taxon>
        <taxon>Astyanax</taxon>
    </lineage>
</organism>
<dbReference type="FunFam" id="4.10.280.10:FF:000006">
    <property type="entry name" value="Neurogenic differentiation factor"/>
    <property type="match status" value="1"/>
</dbReference>
<dbReference type="GO" id="GO:0071698">
    <property type="term" value="P:olfactory placode development"/>
    <property type="evidence" value="ECO:0007669"/>
    <property type="project" value="Ensembl"/>
</dbReference>
<evidence type="ECO:0000256" key="1">
    <source>
        <dbReference type="ARBA" id="ARBA00011571"/>
    </source>
</evidence>
<keyword evidence="4" id="KW-0524">Neurogenesis</keyword>
<dbReference type="OrthoDB" id="5969565at2759"/>
<evidence type="ECO:0000256" key="8">
    <source>
        <dbReference type="ARBA" id="ARBA00023242"/>
    </source>
</evidence>
<dbReference type="GO" id="GO:0021986">
    <property type="term" value="P:habenula development"/>
    <property type="evidence" value="ECO:0007669"/>
    <property type="project" value="Ensembl"/>
</dbReference>
<feature type="region of interest" description="Disordered" evidence="9">
    <location>
        <begin position="1"/>
        <end position="83"/>
    </location>
</feature>
<dbReference type="SMART" id="SM00353">
    <property type="entry name" value="HLH"/>
    <property type="match status" value="1"/>
</dbReference>
<dbReference type="GO" id="GO:0048935">
    <property type="term" value="P:peripheral nervous system neuron development"/>
    <property type="evidence" value="ECO:0007669"/>
    <property type="project" value="Ensembl"/>
</dbReference>
<dbReference type="PANTHER" id="PTHR19290">
    <property type="entry name" value="BASIC HELIX-LOOP-HELIX PROTEIN NEUROGENIN-RELATED"/>
    <property type="match status" value="1"/>
</dbReference>
<dbReference type="GO" id="GO:0021884">
    <property type="term" value="P:forebrain neuron development"/>
    <property type="evidence" value="ECO:0007669"/>
    <property type="project" value="Ensembl"/>
</dbReference>
<dbReference type="GO" id="GO:0046983">
    <property type="term" value="F:protein dimerization activity"/>
    <property type="evidence" value="ECO:0007669"/>
    <property type="project" value="InterPro"/>
</dbReference>
<dbReference type="InterPro" id="IPR050359">
    <property type="entry name" value="bHLH_transcription_factors"/>
</dbReference>
<dbReference type="Pfam" id="PF00010">
    <property type="entry name" value="HLH"/>
    <property type="match status" value="1"/>
</dbReference>
<dbReference type="PROSITE" id="PS50888">
    <property type="entry name" value="BHLH"/>
    <property type="match status" value="1"/>
</dbReference>
<dbReference type="GO" id="GO:0070888">
    <property type="term" value="F:E-box binding"/>
    <property type="evidence" value="ECO:0007669"/>
    <property type="project" value="TreeGrafter"/>
</dbReference>
<dbReference type="Gene3D" id="4.10.280.10">
    <property type="entry name" value="Helix-loop-helix DNA-binding domain"/>
    <property type="match status" value="1"/>
</dbReference>
<dbReference type="InterPro" id="IPR036638">
    <property type="entry name" value="HLH_DNA-bd_sf"/>
</dbReference>
<evidence type="ECO:0000256" key="9">
    <source>
        <dbReference type="SAM" id="MobiDB-lite"/>
    </source>
</evidence>
<evidence type="ECO:0000256" key="4">
    <source>
        <dbReference type="ARBA" id="ARBA00022902"/>
    </source>
</evidence>
<dbReference type="GO" id="GO:0021575">
    <property type="term" value="P:hindbrain morphogenesis"/>
    <property type="evidence" value="ECO:0007669"/>
    <property type="project" value="Ensembl"/>
</dbReference>
<dbReference type="GO" id="GO:0021516">
    <property type="term" value="P:dorsal spinal cord development"/>
    <property type="evidence" value="ECO:0007669"/>
    <property type="project" value="Ensembl"/>
</dbReference>
<gene>
    <name evidence="11" type="primary">NEUROG1</name>
    <name evidence="11" type="ORF">AMEX_G13521</name>
</gene>